<dbReference type="Gene3D" id="3.40.50.1220">
    <property type="entry name" value="TPP-binding domain"/>
    <property type="match status" value="1"/>
</dbReference>
<evidence type="ECO:0000256" key="3">
    <source>
        <dbReference type="ARBA" id="ARBA00023027"/>
    </source>
</evidence>
<dbReference type="Gene3D" id="3.30.1600.10">
    <property type="entry name" value="SIR2/SIRT2 'Small Domain"/>
    <property type="match status" value="1"/>
</dbReference>
<dbReference type="InterPro" id="IPR003000">
    <property type="entry name" value="Sirtuin"/>
</dbReference>
<keyword evidence="4" id="KW-0862">Zinc</keyword>
<comment type="similarity">
    <text evidence="1">Belongs to the sirtuin family. Class I subfamily.</text>
</comment>
<dbReference type="SUPFAM" id="SSF52467">
    <property type="entry name" value="DHS-like NAD/FAD-binding domain"/>
    <property type="match status" value="1"/>
</dbReference>
<dbReference type="InterPro" id="IPR026591">
    <property type="entry name" value="Sirtuin_cat_small_dom_sf"/>
</dbReference>
<reference evidence="6" key="1">
    <citation type="journal article" date="2023" name="Mol. Phylogenet. Evol.">
        <title>Genome-scale phylogeny and comparative genomics of the fungal order Sordariales.</title>
        <authorList>
            <person name="Hensen N."/>
            <person name="Bonometti L."/>
            <person name="Westerberg I."/>
            <person name="Brannstrom I.O."/>
            <person name="Guillou S."/>
            <person name="Cros-Aarteil S."/>
            <person name="Calhoun S."/>
            <person name="Haridas S."/>
            <person name="Kuo A."/>
            <person name="Mondo S."/>
            <person name="Pangilinan J."/>
            <person name="Riley R."/>
            <person name="LaButti K."/>
            <person name="Andreopoulos B."/>
            <person name="Lipzen A."/>
            <person name="Chen C."/>
            <person name="Yan M."/>
            <person name="Daum C."/>
            <person name="Ng V."/>
            <person name="Clum A."/>
            <person name="Steindorff A."/>
            <person name="Ohm R.A."/>
            <person name="Martin F."/>
            <person name="Silar P."/>
            <person name="Natvig D.O."/>
            <person name="Lalanne C."/>
            <person name="Gautier V."/>
            <person name="Ament-Velasquez S.L."/>
            <person name="Kruys A."/>
            <person name="Hutchinson M.I."/>
            <person name="Powell A.J."/>
            <person name="Barry K."/>
            <person name="Miller A.N."/>
            <person name="Grigoriev I.V."/>
            <person name="Debuchy R."/>
            <person name="Gladieux P."/>
            <person name="Hiltunen Thoren M."/>
            <person name="Johannesson H."/>
        </authorList>
    </citation>
    <scope>NUCLEOTIDE SEQUENCE</scope>
    <source>
        <strain evidence="6">PSN309</strain>
    </source>
</reference>
<keyword evidence="3" id="KW-0520">NAD</keyword>
<keyword evidence="4" id="KW-0479">Metal-binding</keyword>
<dbReference type="Proteomes" id="UP001302126">
    <property type="component" value="Unassembled WGS sequence"/>
</dbReference>
<dbReference type="InterPro" id="IPR029035">
    <property type="entry name" value="DHS-like_NAD/FAD-binding_dom"/>
</dbReference>
<feature type="domain" description="Deacetylase sirtuin-type" evidence="5">
    <location>
        <begin position="50"/>
        <end position="343"/>
    </location>
</feature>
<evidence type="ECO:0000256" key="1">
    <source>
        <dbReference type="ARBA" id="ARBA00006924"/>
    </source>
</evidence>
<dbReference type="GO" id="GO:0005634">
    <property type="term" value="C:nucleus"/>
    <property type="evidence" value="ECO:0007669"/>
    <property type="project" value="TreeGrafter"/>
</dbReference>
<reference evidence="6" key="2">
    <citation type="submission" date="2023-05" db="EMBL/GenBank/DDBJ databases">
        <authorList>
            <consortium name="Lawrence Berkeley National Laboratory"/>
            <person name="Steindorff A."/>
            <person name="Hensen N."/>
            <person name="Bonometti L."/>
            <person name="Westerberg I."/>
            <person name="Brannstrom I.O."/>
            <person name="Guillou S."/>
            <person name="Cros-Aarteil S."/>
            <person name="Calhoun S."/>
            <person name="Haridas S."/>
            <person name="Kuo A."/>
            <person name="Mondo S."/>
            <person name="Pangilinan J."/>
            <person name="Riley R."/>
            <person name="Labutti K."/>
            <person name="Andreopoulos B."/>
            <person name="Lipzen A."/>
            <person name="Chen C."/>
            <person name="Yanf M."/>
            <person name="Daum C."/>
            <person name="Ng V."/>
            <person name="Clum A."/>
            <person name="Ohm R."/>
            <person name="Martin F."/>
            <person name="Silar P."/>
            <person name="Natvig D."/>
            <person name="Lalanne C."/>
            <person name="Gautier V."/>
            <person name="Ament-Velasquez S.L."/>
            <person name="Kruys A."/>
            <person name="Hutchinson M.I."/>
            <person name="Powell A.J."/>
            <person name="Barry K."/>
            <person name="Miller A.N."/>
            <person name="Grigoriev I.V."/>
            <person name="Debuchy R."/>
            <person name="Gladieux P."/>
            <person name="Thoren M.H."/>
            <person name="Johannesson H."/>
        </authorList>
    </citation>
    <scope>NUCLEOTIDE SEQUENCE</scope>
    <source>
        <strain evidence="6">PSN309</strain>
    </source>
</reference>
<keyword evidence="2" id="KW-0808">Transferase</keyword>
<name>A0AAN6WSE6_9PEZI</name>
<dbReference type="PANTHER" id="PTHR11085:SF10">
    <property type="entry name" value="NAD-DEPENDENT PROTEIN DEACYLASE SIRTUIN-5, MITOCHONDRIAL-RELATED"/>
    <property type="match status" value="1"/>
</dbReference>
<protein>
    <submittedName>
        <fullName evidence="6">NAD-dependent protein deacylase</fullName>
    </submittedName>
</protein>
<dbReference type="GO" id="GO:0017136">
    <property type="term" value="F:histone deacetylase activity, NAD-dependent"/>
    <property type="evidence" value="ECO:0007669"/>
    <property type="project" value="TreeGrafter"/>
</dbReference>
<sequence length="361" mass="39360">MLFNKPLYLSAPPRFIITSNTPAFSVKARHFFTWKGDSEDKMASKNQKQLPKEYNSITAFHKKLAESKRILAVCGAGLSAASGLATFRGAGGHWREHKATDLATPGAFRRDPGLVWLFYAYRRHMALSVKPNAGHHALAALAKKNPDFLCLTQNVDNLHQRSLHPPPQLKPLHGSLFTLTCSSPSCTWSSPNNYASPLCPALAPAASSSSLSQLLDPSHPLDPIDPKSLPHCPDCHSLQRPGVVWFGEPLEEGMLDEIDRWIDAGPVDIVLVIGTSSVVYPAAGYAEACRTKGHTSVVTVNLDADQNRQTLNSLQEEDFAFAGDAAELLPELLKPVIGELPKELLEGTEDQAESKAEEKTQ</sequence>
<evidence type="ECO:0000259" key="5">
    <source>
        <dbReference type="PROSITE" id="PS50305"/>
    </source>
</evidence>
<dbReference type="AlphaFoldDB" id="A0AAN6WSE6"/>
<comment type="caution">
    <text evidence="6">The sequence shown here is derived from an EMBL/GenBank/DDBJ whole genome shotgun (WGS) entry which is preliminary data.</text>
</comment>
<proteinExistence type="inferred from homology"/>
<dbReference type="EMBL" id="MU864407">
    <property type="protein sequence ID" value="KAK4187229.1"/>
    <property type="molecule type" value="Genomic_DNA"/>
</dbReference>
<dbReference type="PANTHER" id="PTHR11085">
    <property type="entry name" value="NAD-DEPENDENT PROTEIN DEACYLASE SIRTUIN-5, MITOCHONDRIAL-RELATED"/>
    <property type="match status" value="1"/>
</dbReference>
<dbReference type="InterPro" id="IPR026590">
    <property type="entry name" value="Ssirtuin_cat_dom"/>
</dbReference>
<dbReference type="Pfam" id="PF02146">
    <property type="entry name" value="SIR2"/>
    <property type="match status" value="1"/>
</dbReference>
<feature type="binding site" evidence="4">
    <location>
        <position position="181"/>
    </location>
    <ligand>
        <name>Zn(2+)</name>
        <dbReference type="ChEBI" id="CHEBI:29105"/>
    </ligand>
</feature>
<dbReference type="PROSITE" id="PS50305">
    <property type="entry name" value="SIRTUIN"/>
    <property type="match status" value="1"/>
</dbReference>
<feature type="binding site" evidence="4">
    <location>
        <position position="186"/>
    </location>
    <ligand>
        <name>Zn(2+)</name>
        <dbReference type="ChEBI" id="CHEBI:29105"/>
    </ligand>
</feature>
<evidence type="ECO:0000313" key="6">
    <source>
        <dbReference type="EMBL" id="KAK4187229.1"/>
    </source>
</evidence>
<evidence type="ECO:0000256" key="4">
    <source>
        <dbReference type="PROSITE-ProRule" id="PRU00236"/>
    </source>
</evidence>
<evidence type="ECO:0000256" key="2">
    <source>
        <dbReference type="ARBA" id="ARBA00022679"/>
    </source>
</evidence>
<feature type="active site" description="Proton acceptor" evidence="4">
    <location>
        <position position="173"/>
    </location>
</feature>
<dbReference type="InterPro" id="IPR050134">
    <property type="entry name" value="NAD-dep_sirtuin_deacylases"/>
</dbReference>
<gene>
    <name evidence="6" type="ORF">QBC35DRAFT_499373</name>
</gene>
<keyword evidence="7" id="KW-1185">Reference proteome</keyword>
<accession>A0AAN6WSE6</accession>
<evidence type="ECO:0000313" key="7">
    <source>
        <dbReference type="Proteomes" id="UP001302126"/>
    </source>
</evidence>
<feature type="binding site" evidence="4">
    <location>
        <position position="235"/>
    </location>
    <ligand>
        <name>Zn(2+)</name>
        <dbReference type="ChEBI" id="CHEBI:29105"/>
    </ligand>
</feature>
<organism evidence="6 7">
    <name type="scientific">Podospora australis</name>
    <dbReference type="NCBI Taxonomy" id="1536484"/>
    <lineage>
        <taxon>Eukaryota</taxon>
        <taxon>Fungi</taxon>
        <taxon>Dikarya</taxon>
        <taxon>Ascomycota</taxon>
        <taxon>Pezizomycotina</taxon>
        <taxon>Sordariomycetes</taxon>
        <taxon>Sordariomycetidae</taxon>
        <taxon>Sordariales</taxon>
        <taxon>Podosporaceae</taxon>
        <taxon>Podospora</taxon>
    </lineage>
</organism>
<feature type="binding site" evidence="4">
    <location>
        <position position="232"/>
    </location>
    <ligand>
        <name>Zn(2+)</name>
        <dbReference type="ChEBI" id="CHEBI:29105"/>
    </ligand>
</feature>
<dbReference type="GO" id="GO:0046872">
    <property type="term" value="F:metal ion binding"/>
    <property type="evidence" value="ECO:0007669"/>
    <property type="project" value="UniProtKB-KW"/>
</dbReference>
<dbReference type="GO" id="GO:0070403">
    <property type="term" value="F:NAD+ binding"/>
    <property type="evidence" value="ECO:0007669"/>
    <property type="project" value="InterPro"/>
</dbReference>